<organism evidence="2">
    <name type="scientific">freshwater metagenome</name>
    <dbReference type="NCBI Taxonomy" id="449393"/>
    <lineage>
        <taxon>unclassified sequences</taxon>
        <taxon>metagenomes</taxon>
        <taxon>ecological metagenomes</taxon>
    </lineage>
</organism>
<evidence type="ECO:0000313" key="2">
    <source>
        <dbReference type="EMBL" id="CAB4570589.1"/>
    </source>
</evidence>
<keyword evidence="1" id="KW-0812">Transmembrane</keyword>
<feature type="transmembrane region" description="Helical" evidence="1">
    <location>
        <begin position="20"/>
        <end position="40"/>
    </location>
</feature>
<keyword evidence="1" id="KW-0472">Membrane</keyword>
<protein>
    <submittedName>
        <fullName evidence="2">Unannotated protein</fullName>
    </submittedName>
</protein>
<dbReference type="AlphaFoldDB" id="A0A6J6E5P9"/>
<proteinExistence type="predicted"/>
<gene>
    <name evidence="2" type="ORF">UFOPK1493_02361</name>
</gene>
<evidence type="ECO:0000256" key="1">
    <source>
        <dbReference type="SAM" id="Phobius"/>
    </source>
</evidence>
<name>A0A6J6E5P9_9ZZZZ</name>
<sequence length="73" mass="7725">MDLTGVGMAVMVGVLTGRDVGLGRILLISFVVALALGLLGRLARLVVRSRPGAFSRALAPRRRGGRRSRCDPP</sequence>
<accession>A0A6J6E5P9</accession>
<dbReference type="EMBL" id="CAEZSR010000094">
    <property type="protein sequence ID" value="CAB4570589.1"/>
    <property type="molecule type" value="Genomic_DNA"/>
</dbReference>
<keyword evidence="1" id="KW-1133">Transmembrane helix</keyword>
<reference evidence="2" key="1">
    <citation type="submission" date="2020-05" db="EMBL/GenBank/DDBJ databases">
        <authorList>
            <person name="Chiriac C."/>
            <person name="Salcher M."/>
            <person name="Ghai R."/>
            <person name="Kavagutti S V."/>
        </authorList>
    </citation>
    <scope>NUCLEOTIDE SEQUENCE</scope>
</reference>